<evidence type="ECO:0000313" key="9">
    <source>
        <dbReference type="EMBL" id="RFM27514.1"/>
    </source>
</evidence>
<dbReference type="InterPro" id="IPR003838">
    <property type="entry name" value="ABC3_permease_C"/>
</dbReference>
<keyword evidence="10" id="KW-1185">Reference proteome</keyword>
<keyword evidence="5 6" id="KW-0472">Membrane</keyword>
<comment type="subcellular location">
    <subcellularLocation>
        <location evidence="1">Cell membrane</location>
        <topology evidence="1">Multi-pass membrane protein</topology>
    </subcellularLocation>
</comment>
<evidence type="ECO:0000259" key="7">
    <source>
        <dbReference type="Pfam" id="PF02687"/>
    </source>
</evidence>
<dbReference type="PANTHER" id="PTHR30572">
    <property type="entry name" value="MEMBRANE COMPONENT OF TRANSPORTER-RELATED"/>
    <property type="match status" value="1"/>
</dbReference>
<feature type="transmembrane region" description="Helical" evidence="6">
    <location>
        <begin position="755"/>
        <end position="780"/>
    </location>
</feature>
<name>A0A3E1NI35_9BACT</name>
<evidence type="ECO:0000256" key="1">
    <source>
        <dbReference type="ARBA" id="ARBA00004651"/>
    </source>
</evidence>
<dbReference type="Pfam" id="PF02687">
    <property type="entry name" value="FtsX"/>
    <property type="match status" value="2"/>
</dbReference>
<evidence type="ECO:0000256" key="5">
    <source>
        <dbReference type="ARBA" id="ARBA00023136"/>
    </source>
</evidence>
<feature type="domain" description="ABC3 transporter permease C-terminal" evidence="7">
    <location>
        <begin position="674"/>
        <end position="786"/>
    </location>
</feature>
<feature type="domain" description="ABC3 transporter permease C-terminal" evidence="7">
    <location>
        <begin position="291"/>
        <end position="406"/>
    </location>
</feature>
<feature type="transmembrane region" description="Helical" evidence="6">
    <location>
        <begin position="288"/>
        <end position="307"/>
    </location>
</feature>
<dbReference type="PANTHER" id="PTHR30572:SF18">
    <property type="entry name" value="ABC-TYPE MACROLIDE FAMILY EXPORT SYSTEM PERMEASE COMPONENT 2"/>
    <property type="match status" value="1"/>
</dbReference>
<feature type="transmembrane region" description="Helical" evidence="6">
    <location>
        <begin position="21"/>
        <end position="42"/>
    </location>
</feature>
<feature type="transmembrane region" description="Helical" evidence="6">
    <location>
        <begin position="377"/>
        <end position="402"/>
    </location>
</feature>
<evidence type="ECO:0000256" key="6">
    <source>
        <dbReference type="SAM" id="Phobius"/>
    </source>
</evidence>
<dbReference type="GO" id="GO:0005886">
    <property type="term" value="C:plasma membrane"/>
    <property type="evidence" value="ECO:0007669"/>
    <property type="project" value="UniProtKB-SubCell"/>
</dbReference>
<proteinExistence type="predicted"/>
<evidence type="ECO:0000256" key="3">
    <source>
        <dbReference type="ARBA" id="ARBA00022692"/>
    </source>
</evidence>
<dbReference type="InterPro" id="IPR050250">
    <property type="entry name" value="Macrolide_Exporter_MacB"/>
</dbReference>
<dbReference type="Proteomes" id="UP000261284">
    <property type="component" value="Unassembled WGS sequence"/>
</dbReference>
<dbReference type="EMBL" id="QTJU01000005">
    <property type="protein sequence ID" value="RFM27514.1"/>
    <property type="molecule type" value="Genomic_DNA"/>
</dbReference>
<reference evidence="9 10" key="1">
    <citation type="submission" date="2018-08" db="EMBL/GenBank/DDBJ databases">
        <title>Chitinophagaceae sp. K23C18032701, a novel bacterium isolated from forest soil.</title>
        <authorList>
            <person name="Wang C."/>
        </authorList>
    </citation>
    <scope>NUCLEOTIDE SEQUENCE [LARGE SCALE GENOMIC DNA]</scope>
    <source>
        <strain evidence="9 10">K23C18032701</strain>
    </source>
</reference>
<keyword evidence="2" id="KW-1003">Cell membrane</keyword>
<dbReference type="Pfam" id="PF12704">
    <property type="entry name" value="MacB_PCD"/>
    <property type="match status" value="2"/>
</dbReference>
<evidence type="ECO:0000256" key="4">
    <source>
        <dbReference type="ARBA" id="ARBA00022989"/>
    </source>
</evidence>
<organism evidence="9 10">
    <name type="scientific">Deminuibacter soli</name>
    <dbReference type="NCBI Taxonomy" id="2291815"/>
    <lineage>
        <taxon>Bacteria</taxon>
        <taxon>Pseudomonadati</taxon>
        <taxon>Bacteroidota</taxon>
        <taxon>Chitinophagia</taxon>
        <taxon>Chitinophagales</taxon>
        <taxon>Chitinophagaceae</taxon>
        <taxon>Deminuibacter</taxon>
    </lineage>
</organism>
<dbReference type="OrthoDB" id="5933722at2"/>
<sequence length="794" mass="88251">MFKNYFQVAFRNFRKGGLSSFINVASLSIGMSVAMLIALWLYDELTYNKQFKNYDRIAQVIQNVSNNGEVQTWWSVPYPLANELRTNYGADFKSLVMAVNWGDHMMTIGDKRLKATGGYFESEMPDMFTLDMLQGSRNALKDPSSILISASAARAFFNNENPVGKTLKIDQMPPVKVAGIYKDFAANSTFANLGFVASWKSWYHANNDLKDTEDPWRPNFVTLFAQVNDNVSFGAASLKIKDAKLKKVNEQLQKKKPALFLQPMSKWHLHSEFKEGVNIGGAIKYVRMFSAIGLFVLLLACINFMNLSTARSQRRAREVGVRKTMGSLRSQLILQFFSESALMAAMAFVISLLIVWLSLPFFNRVAEKQMHLPFTNAWCWLAAIVFVLVTALLAGSYPALYLSSFKPVKVLKGTFKAGRLAAIPRKILVAVQFTVSVCLIICTITVYRQIQYAKNRPVGYSRANLLTIPLASGKVHDHFEAVKAELLQTGTVAAVAESESPTTGIWNSTSGFSWPGKDPNLSTDFGVMTSSLDFGSTVNWQLQAGRSFSRDFPTDSSAVILNEAAVKYMNLSKPLNQFITWWGKPLKVIGVVKNMVLESPYGEAKPVVYTLLNYPGNVAILRLKPGAAASEAIAKIEPVIKKYSPDQLFEYKFVDDEYARKFGDEERIGKLAGIFTLLAVLISCLGVFGLTTFVAEQRKKEIGVRKVLGASILDVWNLLSKEFVVLVAAAFVIAGPLAAWFMHDWLQQYTYRASLSWWIFAAAGAGALCIIIITVSFQAIKAAVANPVKSLRTE</sequence>
<evidence type="ECO:0000259" key="8">
    <source>
        <dbReference type="Pfam" id="PF12704"/>
    </source>
</evidence>
<evidence type="ECO:0000313" key="10">
    <source>
        <dbReference type="Proteomes" id="UP000261284"/>
    </source>
</evidence>
<dbReference type="InterPro" id="IPR025857">
    <property type="entry name" value="MacB_PCD"/>
</dbReference>
<feature type="transmembrane region" description="Helical" evidence="6">
    <location>
        <begin position="671"/>
        <end position="695"/>
    </location>
</feature>
<feature type="transmembrane region" description="Helical" evidence="6">
    <location>
        <begin position="427"/>
        <end position="447"/>
    </location>
</feature>
<keyword evidence="3 6" id="KW-0812">Transmembrane</keyword>
<comment type="caution">
    <text evidence="9">The sequence shown here is derived from an EMBL/GenBank/DDBJ whole genome shotgun (WGS) entry which is preliminary data.</text>
</comment>
<keyword evidence="4 6" id="KW-1133">Transmembrane helix</keyword>
<feature type="domain" description="MacB-like periplasmic core" evidence="8">
    <location>
        <begin position="20"/>
        <end position="241"/>
    </location>
</feature>
<feature type="domain" description="MacB-like periplasmic core" evidence="8">
    <location>
        <begin position="436"/>
        <end position="638"/>
    </location>
</feature>
<evidence type="ECO:0000256" key="2">
    <source>
        <dbReference type="ARBA" id="ARBA00022475"/>
    </source>
</evidence>
<dbReference type="RefSeq" id="WP_116848273.1">
    <property type="nucleotide sequence ID" value="NZ_QTJU01000005.1"/>
</dbReference>
<gene>
    <name evidence="9" type="ORF">DXN05_15105</name>
</gene>
<feature type="transmembrane region" description="Helical" evidence="6">
    <location>
        <begin position="723"/>
        <end position="743"/>
    </location>
</feature>
<dbReference type="AlphaFoldDB" id="A0A3E1NI35"/>
<dbReference type="GO" id="GO:0022857">
    <property type="term" value="F:transmembrane transporter activity"/>
    <property type="evidence" value="ECO:0007669"/>
    <property type="project" value="TreeGrafter"/>
</dbReference>
<feature type="transmembrane region" description="Helical" evidence="6">
    <location>
        <begin position="332"/>
        <end position="357"/>
    </location>
</feature>
<protein>
    <submittedName>
        <fullName evidence="9">ABC transporter permease</fullName>
    </submittedName>
</protein>
<accession>A0A3E1NI35</accession>